<reference evidence="16" key="3">
    <citation type="journal article" date="2019" name="Int. J. Syst. Evol. Microbiol.">
        <title>The Global Catalogue of Microorganisms (GCM) 10K type strain sequencing project: providing services to taxonomists for standard genome sequencing and annotation.</title>
        <authorList>
            <consortium name="The Broad Institute Genomics Platform"/>
            <consortium name="The Broad Institute Genome Sequencing Center for Infectious Disease"/>
            <person name="Wu L."/>
            <person name="Ma J."/>
        </authorList>
    </citation>
    <scope>NUCLEOTIDE SEQUENCE [LARGE SCALE GENOMIC DNA]</scope>
    <source>
        <strain evidence="16">CGMCC 1.11013</strain>
    </source>
</reference>
<dbReference type="eggNOG" id="COG1271">
    <property type="taxonomic scope" value="Bacteria"/>
</dbReference>
<accession>A0A069NFE9</accession>
<keyword evidence="4" id="KW-1003">Cell membrane</keyword>
<keyword evidence="16" id="KW-1185">Reference proteome</keyword>
<keyword evidence="5" id="KW-0349">Heme</keyword>
<keyword evidence="9 12" id="KW-1133">Transmembrane helix</keyword>
<keyword evidence="8" id="KW-0249">Electron transport</keyword>
<dbReference type="STRING" id="1071679.BG57_23695"/>
<dbReference type="GO" id="GO:0019646">
    <property type="term" value="P:aerobic electron transport chain"/>
    <property type="evidence" value="ECO:0007669"/>
    <property type="project" value="InterPro"/>
</dbReference>
<dbReference type="PANTHER" id="PTHR30365:SF14">
    <property type="entry name" value="CYTOCHROME BD MENAQUINOL OXIDASE SUBUNIT I-RELATED"/>
    <property type="match status" value="1"/>
</dbReference>
<evidence type="ECO:0000256" key="2">
    <source>
        <dbReference type="ARBA" id="ARBA00009819"/>
    </source>
</evidence>
<keyword evidence="7" id="KW-0479">Metal-binding</keyword>
<evidence type="ECO:0000256" key="12">
    <source>
        <dbReference type="SAM" id="Phobius"/>
    </source>
</evidence>
<sequence>MFGLTVLDLARFQFGFTISFHILFPAITIGMASYLAVLEASWLRTRQNVYRDLYHFWLKIFAAYQFGTNWSRFAGARGHPCSIQTA</sequence>
<keyword evidence="3" id="KW-0813">Transport</keyword>
<evidence type="ECO:0000256" key="9">
    <source>
        <dbReference type="ARBA" id="ARBA00022989"/>
    </source>
</evidence>
<reference evidence="13" key="1">
    <citation type="journal article" date="2014" name="Int. J. Syst. Evol. Microbiol.">
        <title>Complete genome of a new Firmicutes species belonging to the dominant human colonic microbiota ('Ruminococcus bicirculans') reveals two chromosomes and a selective capacity to utilize plant glucans.</title>
        <authorList>
            <consortium name="NISC Comparative Sequencing Program"/>
            <person name="Wegmann U."/>
            <person name="Louis P."/>
            <person name="Goesmann A."/>
            <person name="Henrissat B."/>
            <person name="Duncan S.H."/>
            <person name="Flint H.J."/>
        </authorList>
    </citation>
    <scope>NUCLEOTIDE SEQUENCE</scope>
    <source>
        <strain evidence="13">CGMCC 1.11013</strain>
    </source>
</reference>
<dbReference type="EMBL" id="JFHE01000046">
    <property type="protein sequence ID" value="KDR27055.1"/>
    <property type="molecule type" value="Genomic_DNA"/>
</dbReference>
<dbReference type="InterPro" id="IPR002585">
    <property type="entry name" value="Cyt-d_ubiquinol_oxidase_su_1"/>
</dbReference>
<evidence type="ECO:0000256" key="6">
    <source>
        <dbReference type="ARBA" id="ARBA00022692"/>
    </source>
</evidence>
<evidence type="ECO:0000256" key="1">
    <source>
        <dbReference type="ARBA" id="ARBA00004651"/>
    </source>
</evidence>
<dbReference type="GO" id="GO:0016682">
    <property type="term" value="F:oxidoreductase activity, acting on diphenols and related substances as donors, oxygen as acceptor"/>
    <property type="evidence" value="ECO:0007669"/>
    <property type="project" value="TreeGrafter"/>
</dbReference>
<evidence type="ECO:0000313" key="15">
    <source>
        <dbReference type="Proteomes" id="UP000027439"/>
    </source>
</evidence>
<dbReference type="GO" id="GO:0070069">
    <property type="term" value="C:cytochrome complex"/>
    <property type="evidence" value="ECO:0007669"/>
    <property type="project" value="InterPro"/>
</dbReference>
<reference evidence="14 15" key="2">
    <citation type="submission" date="2014-03" db="EMBL/GenBank/DDBJ databases">
        <title>Draft Genome Sequences of Four Burkholderia Strains.</title>
        <authorList>
            <person name="Liu X.Y."/>
            <person name="Li C.X."/>
            <person name="Xu J.H."/>
        </authorList>
    </citation>
    <scope>NUCLEOTIDE SEQUENCE [LARGE SCALE GENOMIC DNA]</scope>
    <source>
        <strain evidence="14 15">R27</strain>
    </source>
</reference>
<dbReference type="EMBL" id="BMEG01000010">
    <property type="protein sequence ID" value="GGD89561.1"/>
    <property type="molecule type" value="Genomic_DNA"/>
</dbReference>
<dbReference type="Proteomes" id="UP000597138">
    <property type="component" value="Unassembled WGS sequence"/>
</dbReference>
<dbReference type="PANTHER" id="PTHR30365">
    <property type="entry name" value="CYTOCHROME D UBIQUINOL OXIDASE"/>
    <property type="match status" value="1"/>
</dbReference>
<evidence type="ECO:0000256" key="4">
    <source>
        <dbReference type="ARBA" id="ARBA00022475"/>
    </source>
</evidence>
<proteinExistence type="inferred from homology"/>
<dbReference type="Proteomes" id="UP000027439">
    <property type="component" value="Unassembled WGS sequence"/>
</dbReference>
<feature type="transmembrane region" description="Helical" evidence="12">
    <location>
        <begin position="12"/>
        <end position="37"/>
    </location>
</feature>
<evidence type="ECO:0000256" key="10">
    <source>
        <dbReference type="ARBA" id="ARBA00023004"/>
    </source>
</evidence>
<keyword evidence="6 12" id="KW-0812">Transmembrane</keyword>
<evidence type="ECO:0000256" key="8">
    <source>
        <dbReference type="ARBA" id="ARBA00022982"/>
    </source>
</evidence>
<evidence type="ECO:0000313" key="13">
    <source>
        <dbReference type="EMBL" id="GGD89561.1"/>
    </source>
</evidence>
<protein>
    <submittedName>
        <fullName evidence="14">Uncharacterized protein</fullName>
    </submittedName>
</protein>
<dbReference type="Pfam" id="PF01654">
    <property type="entry name" value="Cyt_bd_oxida_I"/>
    <property type="match status" value="1"/>
</dbReference>
<comment type="similarity">
    <text evidence="2">Belongs to the cytochrome ubiquinol oxidase subunit 1 family.</text>
</comment>
<dbReference type="GO" id="GO:0005886">
    <property type="term" value="C:plasma membrane"/>
    <property type="evidence" value="ECO:0007669"/>
    <property type="project" value="UniProtKB-SubCell"/>
</dbReference>
<dbReference type="AlphaFoldDB" id="A0A069NFE9"/>
<comment type="caution">
    <text evidence="14">The sequence shown here is derived from an EMBL/GenBank/DDBJ whole genome shotgun (WGS) entry which is preliminary data.</text>
</comment>
<evidence type="ECO:0000256" key="3">
    <source>
        <dbReference type="ARBA" id="ARBA00022448"/>
    </source>
</evidence>
<dbReference type="GO" id="GO:0046872">
    <property type="term" value="F:metal ion binding"/>
    <property type="evidence" value="ECO:0007669"/>
    <property type="project" value="UniProtKB-KW"/>
</dbReference>
<keyword evidence="10" id="KW-0408">Iron</keyword>
<organism evidence="14 15">
    <name type="scientific">Caballeronia grimmiae</name>
    <dbReference type="NCBI Taxonomy" id="1071679"/>
    <lineage>
        <taxon>Bacteria</taxon>
        <taxon>Pseudomonadati</taxon>
        <taxon>Pseudomonadota</taxon>
        <taxon>Betaproteobacteria</taxon>
        <taxon>Burkholderiales</taxon>
        <taxon>Burkholderiaceae</taxon>
        <taxon>Caballeronia</taxon>
    </lineage>
</organism>
<name>A0A069NFE9_9BURK</name>
<evidence type="ECO:0000256" key="11">
    <source>
        <dbReference type="ARBA" id="ARBA00023136"/>
    </source>
</evidence>
<keyword evidence="11 12" id="KW-0472">Membrane</keyword>
<comment type="subcellular location">
    <subcellularLocation>
        <location evidence="1">Cell membrane</location>
        <topology evidence="1">Multi-pass membrane protein</topology>
    </subcellularLocation>
</comment>
<gene>
    <name evidence="14" type="ORF">BG57_23695</name>
    <name evidence="13" type="ORF">GCM10010985_50260</name>
</gene>
<reference evidence="13" key="4">
    <citation type="submission" date="2024-05" db="EMBL/GenBank/DDBJ databases">
        <authorList>
            <person name="Sun Q."/>
            <person name="Zhou Y."/>
        </authorList>
    </citation>
    <scope>NUCLEOTIDE SEQUENCE</scope>
    <source>
        <strain evidence="13">CGMCC 1.11013</strain>
    </source>
</reference>
<dbReference type="GO" id="GO:0009055">
    <property type="term" value="F:electron transfer activity"/>
    <property type="evidence" value="ECO:0007669"/>
    <property type="project" value="InterPro"/>
</dbReference>
<evidence type="ECO:0000313" key="14">
    <source>
        <dbReference type="EMBL" id="KDR27055.1"/>
    </source>
</evidence>
<evidence type="ECO:0000256" key="7">
    <source>
        <dbReference type="ARBA" id="ARBA00022723"/>
    </source>
</evidence>
<evidence type="ECO:0000256" key="5">
    <source>
        <dbReference type="ARBA" id="ARBA00022617"/>
    </source>
</evidence>
<dbReference type="GO" id="GO:0020037">
    <property type="term" value="F:heme binding"/>
    <property type="evidence" value="ECO:0007669"/>
    <property type="project" value="TreeGrafter"/>
</dbReference>
<evidence type="ECO:0000313" key="16">
    <source>
        <dbReference type="Proteomes" id="UP000597138"/>
    </source>
</evidence>